<name>A0A284QTT8_ARMOS</name>
<gene>
    <name evidence="1" type="ORF">ARMOST_03201</name>
</gene>
<protein>
    <submittedName>
        <fullName evidence="1">Uncharacterized protein</fullName>
    </submittedName>
</protein>
<organism evidence="1 2">
    <name type="scientific">Armillaria ostoyae</name>
    <name type="common">Armillaria root rot fungus</name>
    <dbReference type="NCBI Taxonomy" id="47428"/>
    <lineage>
        <taxon>Eukaryota</taxon>
        <taxon>Fungi</taxon>
        <taxon>Dikarya</taxon>
        <taxon>Basidiomycota</taxon>
        <taxon>Agaricomycotina</taxon>
        <taxon>Agaricomycetes</taxon>
        <taxon>Agaricomycetidae</taxon>
        <taxon>Agaricales</taxon>
        <taxon>Marasmiineae</taxon>
        <taxon>Physalacriaceae</taxon>
        <taxon>Armillaria</taxon>
    </lineage>
</organism>
<dbReference type="AlphaFoldDB" id="A0A284QTT8"/>
<dbReference type="Proteomes" id="UP000219338">
    <property type="component" value="Unassembled WGS sequence"/>
</dbReference>
<evidence type="ECO:0000313" key="1">
    <source>
        <dbReference type="EMBL" id="SJK99890.1"/>
    </source>
</evidence>
<sequence length="109" mass="11508">MIVALSNDLSVEGIMMGYVDSSTVMEDPLIKGNPSLMFKGASNALIPEFSLSGCVFDLSMDFSSGGHDESLEVFGLQDDYIVAVILALVMVISLTEEISLLVGCSGLVP</sequence>
<proteinExistence type="predicted"/>
<evidence type="ECO:0000313" key="2">
    <source>
        <dbReference type="Proteomes" id="UP000219338"/>
    </source>
</evidence>
<keyword evidence="2" id="KW-1185">Reference proteome</keyword>
<accession>A0A284QTT8</accession>
<reference evidence="2" key="1">
    <citation type="journal article" date="2017" name="Nat. Ecol. Evol.">
        <title>Genome expansion and lineage-specific genetic innovations in the forest pathogenic fungi Armillaria.</title>
        <authorList>
            <person name="Sipos G."/>
            <person name="Prasanna A.N."/>
            <person name="Walter M.C."/>
            <person name="O'Connor E."/>
            <person name="Balint B."/>
            <person name="Krizsan K."/>
            <person name="Kiss B."/>
            <person name="Hess J."/>
            <person name="Varga T."/>
            <person name="Slot J."/>
            <person name="Riley R."/>
            <person name="Boka B."/>
            <person name="Rigling D."/>
            <person name="Barry K."/>
            <person name="Lee J."/>
            <person name="Mihaltcheva S."/>
            <person name="LaButti K."/>
            <person name="Lipzen A."/>
            <person name="Waldron R."/>
            <person name="Moloney N.M."/>
            <person name="Sperisen C."/>
            <person name="Kredics L."/>
            <person name="Vagvoelgyi C."/>
            <person name="Patrignani A."/>
            <person name="Fitzpatrick D."/>
            <person name="Nagy I."/>
            <person name="Doyle S."/>
            <person name="Anderson J.B."/>
            <person name="Grigoriev I.V."/>
            <person name="Gueldener U."/>
            <person name="Muensterkoetter M."/>
            <person name="Nagy L.G."/>
        </authorList>
    </citation>
    <scope>NUCLEOTIDE SEQUENCE [LARGE SCALE GENOMIC DNA]</scope>
    <source>
        <strain evidence="2">C18/9</strain>
    </source>
</reference>
<dbReference type="EMBL" id="FUEG01000002">
    <property type="protein sequence ID" value="SJK99890.1"/>
    <property type="molecule type" value="Genomic_DNA"/>
</dbReference>